<organism evidence="2 3">
    <name type="scientific">Coniochaeta pulveracea</name>
    <dbReference type="NCBI Taxonomy" id="177199"/>
    <lineage>
        <taxon>Eukaryota</taxon>
        <taxon>Fungi</taxon>
        <taxon>Dikarya</taxon>
        <taxon>Ascomycota</taxon>
        <taxon>Pezizomycotina</taxon>
        <taxon>Sordariomycetes</taxon>
        <taxon>Sordariomycetidae</taxon>
        <taxon>Coniochaetales</taxon>
        <taxon>Coniochaetaceae</taxon>
        <taxon>Coniochaeta</taxon>
    </lineage>
</organism>
<dbReference type="Proteomes" id="UP000275385">
    <property type="component" value="Unassembled WGS sequence"/>
</dbReference>
<keyword evidence="1" id="KW-1133">Transmembrane helix</keyword>
<gene>
    <name evidence="2" type="ORF">DL546_005799</name>
</gene>
<keyword evidence="1" id="KW-0812">Transmembrane</keyword>
<protein>
    <submittedName>
        <fullName evidence="2">Uncharacterized protein</fullName>
    </submittedName>
</protein>
<sequence length="186" mass="20852">MLKENQNLVTDVQIPTMSIANDLKIFKYSSKYFGYPNALWAILLGTVVGVCHISTFGLDLNTLSLVGFLSLIYMAAIGASDYRISPLFLCLGTVLLMASIHNDDVDLPTVELLLISALLYIVVVGSIHDPALWYWAHGRQADRDLLALVAWRDWLAPRMEKSGAKKDMIGRILPPEAARYREAWWL</sequence>
<dbReference type="AlphaFoldDB" id="A0A420Y6R8"/>
<keyword evidence="1" id="KW-0472">Membrane</keyword>
<accession>A0A420Y6R8</accession>
<feature type="transmembrane region" description="Helical" evidence="1">
    <location>
        <begin position="62"/>
        <end position="79"/>
    </location>
</feature>
<proteinExistence type="predicted"/>
<dbReference type="EMBL" id="QVQW01000041">
    <property type="protein sequence ID" value="RKU43588.1"/>
    <property type="molecule type" value="Genomic_DNA"/>
</dbReference>
<evidence type="ECO:0000313" key="3">
    <source>
        <dbReference type="Proteomes" id="UP000275385"/>
    </source>
</evidence>
<reference evidence="2 3" key="1">
    <citation type="submission" date="2018-08" db="EMBL/GenBank/DDBJ databases">
        <title>Draft genome of the lignicolous fungus Coniochaeta pulveracea.</title>
        <authorList>
            <person name="Borstlap C.J."/>
            <person name="De Witt R.N."/>
            <person name="Botha A."/>
            <person name="Volschenk H."/>
        </authorList>
    </citation>
    <scope>NUCLEOTIDE SEQUENCE [LARGE SCALE GENOMIC DNA]</scope>
    <source>
        <strain evidence="2 3">CAB683</strain>
    </source>
</reference>
<comment type="caution">
    <text evidence="2">The sequence shown here is derived from an EMBL/GenBank/DDBJ whole genome shotgun (WGS) entry which is preliminary data.</text>
</comment>
<keyword evidence="3" id="KW-1185">Reference proteome</keyword>
<name>A0A420Y6R8_9PEZI</name>
<evidence type="ECO:0000256" key="1">
    <source>
        <dbReference type="SAM" id="Phobius"/>
    </source>
</evidence>
<feature type="transmembrane region" description="Helical" evidence="1">
    <location>
        <begin position="84"/>
        <end position="101"/>
    </location>
</feature>
<evidence type="ECO:0000313" key="2">
    <source>
        <dbReference type="EMBL" id="RKU43588.1"/>
    </source>
</evidence>
<feature type="transmembrane region" description="Helical" evidence="1">
    <location>
        <begin position="37"/>
        <end position="56"/>
    </location>
</feature>
<feature type="transmembrane region" description="Helical" evidence="1">
    <location>
        <begin position="113"/>
        <end position="136"/>
    </location>
</feature>